<dbReference type="Proteomes" id="UP000199545">
    <property type="component" value="Unassembled WGS sequence"/>
</dbReference>
<evidence type="ECO:0000313" key="1">
    <source>
        <dbReference type="EMBL" id="SFJ66428.1"/>
    </source>
</evidence>
<dbReference type="RefSeq" id="WP_093231044.1">
    <property type="nucleotide sequence ID" value="NZ_FORR01000016.1"/>
</dbReference>
<keyword evidence="2" id="KW-1185">Reference proteome</keyword>
<evidence type="ECO:0000313" key="2">
    <source>
        <dbReference type="Proteomes" id="UP000199545"/>
    </source>
</evidence>
<dbReference type="SUPFAM" id="SSF50998">
    <property type="entry name" value="Quinoprotein alcohol dehydrogenase-like"/>
    <property type="match status" value="1"/>
</dbReference>
<organism evidence="1 2">
    <name type="scientific">Thermoflavimicrobium dichotomicum</name>
    <dbReference type="NCBI Taxonomy" id="46223"/>
    <lineage>
        <taxon>Bacteria</taxon>
        <taxon>Bacillati</taxon>
        <taxon>Bacillota</taxon>
        <taxon>Bacilli</taxon>
        <taxon>Bacillales</taxon>
        <taxon>Thermoactinomycetaceae</taxon>
        <taxon>Thermoflavimicrobium</taxon>
    </lineage>
</organism>
<dbReference type="EMBL" id="FORR01000016">
    <property type="protein sequence ID" value="SFJ66428.1"/>
    <property type="molecule type" value="Genomic_DNA"/>
</dbReference>
<reference evidence="1 2" key="1">
    <citation type="submission" date="2016-10" db="EMBL/GenBank/DDBJ databases">
        <authorList>
            <person name="de Groot N.N."/>
        </authorList>
    </citation>
    <scope>NUCLEOTIDE SEQUENCE [LARGE SCALE GENOMIC DNA]</scope>
    <source>
        <strain evidence="1 2">DSM 44778</strain>
    </source>
</reference>
<name>A0A1I3T5K9_9BACL</name>
<accession>A0A1I3T5K9</accession>
<protein>
    <submittedName>
        <fullName evidence="1">Uncharacterized protein</fullName>
    </submittedName>
</protein>
<dbReference type="InterPro" id="IPR011047">
    <property type="entry name" value="Quinoprotein_ADH-like_sf"/>
</dbReference>
<sequence>MEAFLQLESVVYTDQYRLKVDISGDGEIVIVQGPHLDGIQLRRYDDLHIEEVLEKRGEGVLTPNGRWLVFGDVIYDLQTREWEKFDEVQEEYKLLSISPNSHYLGYTTSYEYEVDWITIYALPFSKGGRKVCYPQEVCDTRDYLMHISKVDFSADNQWGVCCCGIDLDVPPGWMGNVFVISTQKEKIKWRVSIEAQQMVDEEAEERGNYLFGYLLEALFVGEEVVCVSTKGLLVFLDAETGEFIRSMKLDVRRVYEMKKNHDGTALVIRTDKGLQFVPIPAKTQK</sequence>
<proteinExistence type="predicted"/>
<gene>
    <name evidence="1" type="ORF">SAMN05421852_11624</name>
</gene>
<dbReference type="AlphaFoldDB" id="A0A1I3T5K9"/>